<keyword evidence="1" id="KW-1133">Transmembrane helix</keyword>
<dbReference type="EMBL" id="JASCTH010000069">
    <property type="protein sequence ID" value="MDI6106019.1"/>
    <property type="molecule type" value="Genomic_DNA"/>
</dbReference>
<evidence type="ECO:0000256" key="1">
    <source>
        <dbReference type="SAM" id="Phobius"/>
    </source>
</evidence>
<feature type="transmembrane region" description="Helical" evidence="1">
    <location>
        <begin position="6"/>
        <end position="26"/>
    </location>
</feature>
<accession>A0ABT6X1Y6</accession>
<feature type="transmembrane region" description="Helical" evidence="1">
    <location>
        <begin position="151"/>
        <end position="176"/>
    </location>
</feature>
<feature type="transmembrane region" description="Helical" evidence="1">
    <location>
        <begin position="38"/>
        <end position="61"/>
    </location>
</feature>
<feature type="transmembrane region" description="Helical" evidence="1">
    <location>
        <begin position="102"/>
        <end position="121"/>
    </location>
</feature>
<evidence type="ECO:0000313" key="3">
    <source>
        <dbReference type="Proteomes" id="UP001241758"/>
    </source>
</evidence>
<name>A0ABT6X1Y6_9ACTN</name>
<keyword evidence="1" id="KW-0812">Transmembrane</keyword>
<reference evidence="2 3" key="1">
    <citation type="submission" date="2023-05" db="EMBL/GenBank/DDBJ databases">
        <title>Actinoplanes sp. NEAU-A12 genome sequencing.</title>
        <authorList>
            <person name="Wang Z.-S."/>
        </authorList>
    </citation>
    <scope>NUCLEOTIDE SEQUENCE [LARGE SCALE GENOMIC DNA]</scope>
    <source>
        <strain evidence="2 3">NEAU-A12</strain>
    </source>
</reference>
<organism evidence="2 3">
    <name type="scientific">Actinoplanes sandaracinus</name>
    <dbReference type="NCBI Taxonomy" id="3045177"/>
    <lineage>
        <taxon>Bacteria</taxon>
        <taxon>Bacillati</taxon>
        <taxon>Actinomycetota</taxon>
        <taxon>Actinomycetes</taxon>
        <taxon>Micromonosporales</taxon>
        <taxon>Micromonosporaceae</taxon>
        <taxon>Actinoplanes</taxon>
    </lineage>
</organism>
<evidence type="ECO:0000313" key="2">
    <source>
        <dbReference type="EMBL" id="MDI6106019.1"/>
    </source>
</evidence>
<feature type="transmembrane region" description="Helical" evidence="1">
    <location>
        <begin position="73"/>
        <end position="95"/>
    </location>
</feature>
<protein>
    <submittedName>
        <fullName evidence="2">Uncharacterized protein</fullName>
    </submittedName>
</protein>
<keyword evidence="3" id="KW-1185">Reference proteome</keyword>
<gene>
    <name evidence="2" type="ORF">QLQ12_46385</name>
</gene>
<keyword evidence="1" id="KW-0472">Membrane</keyword>
<dbReference type="RefSeq" id="WP_282767479.1">
    <property type="nucleotide sequence ID" value="NZ_JASCTH010000069.1"/>
</dbReference>
<sequence>MIAEHVRDLAATAVIFGFFASSWFGWAQEAPPRGWRGFLVAGSVTSILTVIAGGLLTWRHWHDGTAFDEDTSRAFGVVVGIEFGAAALGAALLAVRRRRDLIPVWIAFVVGVHLFPVAVLIGYPMVHVVAGLVTVASLAAVPIARARKLPVSAVVGAPTGLVLLAAALFSAIAAAVTGS</sequence>
<proteinExistence type="predicted"/>
<comment type="caution">
    <text evidence="2">The sequence shown here is derived from an EMBL/GenBank/DDBJ whole genome shotgun (WGS) entry which is preliminary data.</text>
</comment>
<feature type="transmembrane region" description="Helical" evidence="1">
    <location>
        <begin position="127"/>
        <end position="144"/>
    </location>
</feature>
<dbReference type="Proteomes" id="UP001241758">
    <property type="component" value="Unassembled WGS sequence"/>
</dbReference>